<dbReference type="AlphaFoldDB" id="A0A7J7L0H3"/>
<dbReference type="Proteomes" id="UP000541444">
    <property type="component" value="Unassembled WGS sequence"/>
</dbReference>
<gene>
    <name evidence="1" type="ORF">GIB67_043277</name>
</gene>
<reference evidence="1 2" key="1">
    <citation type="journal article" date="2020" name="IScience">
        <title>Genome Sequencing of the Endangered Kingdonia uniflora (Circaeasteraceae, Ranunculales) Reveals Potential Mechanisms of Evolutionary Specialization.</title>
        <authorList>
            <person name="Sun Y."/>
            <person name="Deng T."/>
            <person name="Zhang A."/>
            <person name="Moore M.J."/>
            <person name="Landis J.B."/>
            <person name="Lin N."/>
            <person name="Zhang H."/>
            <person name="Zhang X."/>
            <person name="Huang J."/>
            <person name="Zhang X."/>
            <person name="Sun H."/>
            <person name="Wang H."/>
        </authorList>
    </citation>
    <scope>NUCLEOTIDE SEQUENCE [LARGE SCALE GENOMIC DNA]</scope>
    <source>
        <strain evidence="1">TB1705</strain>
        <tissue evidence="1">Leaf</tissue>
    </source>
</reference>
<protein>
    <submittedName>
        <fullName evidence="1">Uncharacterized protein</fullName>
    </submittedName>
</protein>
<evidence type="ECO:0000313" key="1">
    <source>
        <dbReference type="EMBL" id="KAF6136125.1"/>
    </source>
</evidence>
<keyword evidence="2" id="KW-1185">Reference proteome</keyword>
<dbReference type="EMBL" id="JACGCM010002762">
    <property type="protein sequence ID" value="KAF6136125.1"/>
    <property type="molecule type" value="Genomic_DNA"/>
</dbReference>
<organism evidence="1 2">
    <name type="scientific">Kingdonia uniflora</name>
    <dbReference type="NCBI Taxonomy" id="39325"/>
    <lineage>
        <taxon>Eukaryota</taxon>
        <taxon>Viridiplantae</taxon>
        <taxon>Streptophyta</taxon>
        <taxon>Embryophyta</taxon>
        <taxon>Tracheophyta</taxon>
        <taxon>Spermatophyta</taxon>
        <taxon>Magnoliopsida</taxon>
        <taxon>Ranunculales</taxon>
        <taxon>Circaeasteraceae</taxon>
        <taxon>Kingdonia</taxon>
    </lineage>
</organism>
<name>A0A7J7L0H3_9MAGN</name>
<evidence type="ECO:0000313" key="2">
    <source>
        <dbReference type="Proteomes" id="UP000541444"/>
    </source>
</evidence>
<proteinExistence type="predicted"/>
<comment type="caution">
    <text evidence="1">The sequence shown here is derived from an EMBL/GenBank/DDBJ whole genome shotgun (WGS) entry which is preliminary data.</text>
</comment>
<sequence length="74" mass="8791">MKQTVKIGIVTMTQIKKYRDGLRMPFSTLTIWILNQDIIVCIHLKMGMMCQLYIKLKMNLMVLLKSLIPYMRQK</sequence>
<feature type="non-terminal residue" evidence="1">
    <location>
        <position position="74"/>
    </location>
</feature>
<accession>A0A7J7L0H3</accession>